<reference evidence="2 3" key="1">
    <citation type="journal article" date="2016" name="Nat. Commun.">
        <title>Thousands of microbial genomes shed light on interconnected biogeochemical processes in an aquifer system.</title>
        <authorList>
            <person name="Anantharaman K."/>
            <person name="Brown C.T."/>
            <person name="Hug L.A."/>
            <person name="Sharon I."/>
            <person name="Castelle C.J."/>
            <person name="Probst A.J."/>
            <person name="Thomas B.C."/>
            <person name="Singh A."/>
            <person name="Wilkins M.J."/>
            <person name="Karaoz U."/>
            <person name="Brodie E.L."/>
            <person name="Williams K.H."/>
            <person name="Hubbard S.S."/>
            <person name="Banfield J.F."/>
        </authorList>
    </citation>
    <scope>NUCLEOTIDE SEQUENCE [LARGE SCALE GENOMIC DNA]</scope>
</reference>
<comment type="caution">
    <text evidence="2">The sequence shown here is derived from an EMBL/GenBank/DDBJ whole genome shotgun (WGS) entry which is preliminary data.</text>
</comment>
<sequence length="90" mass="10120">MGIIKEKVFANAASVWVGAVYLFCSLAVTLFPRASLTVARSWFHGFDLGDLWLNQPMRSNFWLGLVSAVGLTWIAAWLFAKTYNYLATRT</sequence>
<gene>
    <name evidence="2" type="ORF">A3I57_02530</name>
</gene>
<protein>
    <submittedName>
        <fullName evidence="2">Uncharacterized protein</fullName>
    </submittedName>
</protein>
<evidence type="ECO:0000313" key="2">
    <source>
        <dbReference type="EMBL" id="OGD59005.1"/>
    </source>
</evidence>
<dbReference type="Proteomes" id="UP000176364">
    <property type="component" value="Unassembled WGS sequence"/>
</dbReference>
<accession>A0A1F5DV86</accession>
<name>A0A1F5DV86_9BACT</name>
<dbReference type="EMBL" id="MEZQ01000041">
    <property type="protein sequence ID" value="OGD59005.1"/>
    <property type="molecule type" value="Genomic_DNA"/>
</dbReference>
<keyword evidence="1" id="KW-1133">Transmembrane helix</keyword>
<dbReference type="InterPro" id="IPR044020">
    <property type="entry name" value="DUF5676"/>
</dbReference>
<evidence type="ECO:0000256" key="1">
    <source>
        <dbReference type="SAM" id="Phobius"/>
    </source>
</evidence>
<organism evidence="2 3">
    <name type="scientific">Candidatus Beckwithbacteria bacterium RIFCSPLOWO2_02_FULL_47_23</name>
    <dbReference type="NCBI Taxonomy" id="1797463"/>
    <lineage>
        <taxon>Bacteria</taxon>
        <taxon>Candidatus Beckwithiibacteriota</taxon>
    </lineage>
</organism>
<evidence type="ECO:0000313" key="3">
    <source>
        <dbReference type="Proteomes" id="UP000176364"/>
    </source>
</evidence>
<feature type="transmembrane region" description="Helical" evidence="1">
    <location>
        <begin position="61"/>
        <end position="80"/>
    </location>
</feature>
<keyword evidence="1" id="KW-0472">Membrane</keyword>
<dbReference type="Pfam" id="PF18926">
    <property type="entry name" value="DUF5676"/>
    <property type="match status" value="1"/>
</dbReference>
<dbReference type="AlphaFoldDB" id="A0A1F5DV86"/>
<keyword evidence="1" id="KW-0812">Transmembrane</keyword>
<feature type="transmembrane region" description="Helical" evidence="1">
    <location>
        <begin position="12"/>
        <end position="31"/>
    </location>
</feature>
<proteinExistence type="predicted"/>